<dbReference type="AlphaFoldDB" id="B6Q327"/>
<dbReference type="InterPro" id="IPR014830">
    <property type="entry name" value="Glycolipid_transfer_prot_dom"/>
</dbReference>
<evidence type="ECO:0000313" key="4">
    <source>
        <dbReference type="EMBL" id="EEA27011.1"/>
    </source>
</evidence>
<dbReference type="GO" id="GO:0005829">
    <property type="term" value="C:cytosol"/>
    <property type="evidence" value="ECO:0007669"/>
    <property type="project" value="TreeGrafter"/>
</dbReference>
<dbReference type="STRING" id="441960.B6Q327"/>
<dbReference type="HOGENOM" id="CLU_079400_0_0_1"/>
<name>B6Q327_TALMQ</name>
<organism evidence="4 5">
    <name type="scientific">Talaromyces marneffei (strain ATCC 18224 / CBS 334.59 / QM 7333)</name>
    <name type="common">Penicillium marneffei</name>
    <dbReference type="NCBI Taxonomy" id="441960"/>
    <lineage>
        <taxon>Eukaryota</taxon>
        <taxon>Fungi</taxon>
        <taxon>Dikarya</taxon>
        <taxon>Ascomycota</taxon>
        <taxon>Pezizomycotina</taxon>
        <taxon>Eurotiomycetes</taxon>
        <taxon>Eurotiomycetidae</taxon>
        <taxon>Eurotiales</taxon>
        <taxon>Trichocomaceae</taxon>
        <taxon>Talaromyces</taxon>
        <taxon>Talaromyces sect. Talaromyces</taxon>
    </lineage>
</organism>
<dbReference type="OrthoDB" id="205255at2759"/>
<keyword evidence="5" id="KW-1185">Reference proteome</keyword>
<dbReference type="InterPro" id="IPR036497">
    <property type="entry name" value="GLTP_sf"/>
</dbReference>
<dbReference type="SUPFAM" id="SSF110004">
    <property type="entry name" value="Glycolipid transfer protein, GLTP"/>
    <property type="match status" value="1"/>
</dbReference>
<dbReference type="EMBL" id="DS995899">
    <property type="protein sequence ID" value="EEA27011.1"/>
    <property type="molecule type" value="Genomic_DNA"/>
</dbReference>
<keyword evidence="2" id="KW-0175">Coiled coil</keyword>
<dbReference type="Pfam" id="PF08718">
    <property type="entry name" value="GLTP"/>
    <property type="match status" value="1"/>
</dbReference>
<dbReference type="Gene3D" id="1.10.3520.10">
    <property type="entry name" value="Glycolipid transfer protein"/>
    <property type="match status" value="1"/>
</dbReference>
<evidence type="ECO:0000313" key="5">
    <source>
        <dbReference type="Proteomes" id="UP000001294"/>
    </source>
</evidence>
<feature type="coiled-coil region" evidence="2">
    <location>
        <begin position="61"/>
        <end position="88"/>
    </location>
</feature>
<dbReference type="PhylomeDB" id="B6Q327"/>
<gene>
    <name evidence="4" type="ORF">PMAA_019150</name>
</gene>
<dbReference type="GO" id="GO:1902387">
    <property type="term" value="F:ceramide 1-phosphate binding"/>
    <property type="evidence" value="ECO:0007669"/>
    <property type="project" value="TreeGrafter"/>
</dbReference>
<evidence type="ECO:0000259" key="3">
    <source>
        <dbReference type="Pfam" id="PF08718"/>
    </source>
</evidence>
<reference evidence="5" key="1">
    <citation type="journal article" date="2015" name="Genome Announc.">
        <title>Genome sequence of the AIDS-associated pathogen Penicillium marneffei (ATCC18224) and its near taxonomic relative Talaromyces stipitatus (ATCC10500).</title>
        <authorList>
            <person name="Nierman W.C."/>
            <person name="Fedorova-Abrams N.D."/>
            <person name="Andrianopoulos A."/>
        </authorList>
    </citation>
    <scope>NUCLEOTIDE SEQUENCE [LARGE SCALE GENOMIC DNA]</scope>
    <source>
        <strain evidence="5">ATCC 18224 / CBS 334.59 / QM 7333</strain>
    </source>
</reference>
<proteinExistence type="predicted"/>
<dbReference type="VEuPathDB" id="FungiDB:PMAA_019150"/>
<sequence>MSAPVIPPGKTWLDTLQKSFVDVPVDAANDNAISTKEFLDAVESFTTLFDVIGVMAFNTVKSDLLGNVKKLRERYNAATAESETLQALVLNELKTKKHTATEGLLWLVRGLEFTAEAIRDSLDAPNKELVDSFRAAYGNTLKPHHSFVIKPIFNAALSATPYRKDFFDKLGFNAGVEPAMKEYVSALQNQVKILKDFQSRKEAQWK</sequence>
<dbReference type="GO" id="GO:1902388">
    <property type="term" value="F:ceramide 1-phosphate transfer activity"/>
    <property type="evidence" value="ECO:0007669"/>
    <property type="project" value="TreeGrafter"/>
</dbReference>
<keyword evidence="1" id="KW-0813">Transport</keyword>
<evidence type="ECO:0000256" key="2">
    <source>
        <dbReference type="SAM" id="Coils"/>
    </source>
</evidence>
<dbReference type="Proteomes" id="UP000001294">
    <property type="component" value="Unassembled WGS sequence"/>
</dbReference>
<accession>B6Q327</accession>
<dbReference type="PANTHER" id="PTHR10219">
    <property type="entry name" value="GLYCOLIPID TRANSFER PROTEIN-RELATED"/>
    <property type="match status" value="1"/>
</dbReference>
<protein>
    <submittedName>
        <fullName evidence="4">Glycolipid transfer protein HET-C2, putative</fullName>
    </submittedName>
</protein>
<feature type="domain" description="Glycolipid transfer protein" evidence="3">
    <location>
        <begin position="33"/>
        <end position="171"/>
    </location>
</feature>
<dbReference type="GO" id="GO:0016020">
    <property type="term" value="C:membrane"/>
    <property type="evidence" value="ECO:0007669"/>
    <property type="project" value="TreeGrafter"/>
</dbReference>
<dbReference type="PANTHER" id="PTHR10219:SF25">
    <property type="entry name" value="PLECKSTRIN HOMOLOGY DOMAIN-CONTAINING FAMILY A MEMBER 8"/>
    <property type="match status" value="1"/>
</dbReference>
<evidence type="ECO:0000256" key="1">
    <source>
        <dbReference type="ARBA" id="ARBA00022448"/>
    </source>
</evidence>
<dbReference type="FunFam" id="1.10.3520.10:FF:000001">
    <property type="entry name" value="Pleckstrin domain-containing family A member 8"/>
    <property type="match status" value="1"/>
</dbReference>